<dbReference type="EMBL" id="PVWJ01000028">
    <property type="protein sequence ID" value="PSB03591.1"/>
    <property type="molecule type" value="Genomic_DNA"/>
</dbReference>
<reference evidence="2 3" key="2">
    <citation type="submission" date="2018-03" db="EMBL/GenBank/DDBJ databases">
        <title>The ancient ancestry and fast evolution of plastids.</title>
        <authorList>
            <person name="Moore K.R."/>
            <person name="Magnabosco C."/>
            <person name="Momper L."/>
            <person name="Gold D.A."/>
            <person name="Bosak T."/>
            <person name="Fournier G.P."/>
        </authorList>
    </citation>
    <scope>NUCLEOTIDE SEQUENCE [LARGE SCALE GENOMIC DNA]</scope>
    <source>
        <strain evidence="2 3">CCAP 1448/3</strain>
    </source>
</reference>
<feature type="transmembrane region" description="Helical" evidence="1">
    <location>
        <begin position="36"/>
        <end position="61"/>
    </location>
</feature>
<keyword evidence="1" id="KW-0472">Membrane</keyword>
<gene>
    <name evidence="2" type="ORF">C7B64_07560</name>
</gene>
<dbReference type="Pfam" id="PF14362">
    <property type="entry name" value="DUF4407"/>
    <property type="match status" value="1"/>
</dbReference>
<evidence type="ECO:0000256" key="1">
    <source>
        <dbReference type="SAM" id="Phobius"/>
    </source>
</evidence>
<comment type="caution">
    <text evidence="2">The sequence shown here is derived from an EMBL/GenBank/DDBJ whole genome shotgun (WGS) entry which is preliminary data.</text>
</comment>
<dbReference type="Proteomes" id="UP000238762">
    <property type="component" value="Unassembled WGS sequence"/>
</dbReference>
<dbReference type="InterPro" id="IPR025519">
    <property type="entry name" value="DUF4407"/>
</dbReference>
<evidence type="ECO:0000313" key="3">
    <source>
        <dbReference type="Proteomes" id="UP000238762"/>
    </source>
</evidence>
<feature type="transmembrane region" description="Helical" evidence="1">
    <location>
        <begin position="118"/>
        <end position="140"/>
    </location>
</feature>
<dbReference type="OrthoDB" id="594406at2"/>
<organism evidence="2 3">
    <name type="scientific">Merismopedia glauca CCAP 1448/3</name>
    <dbReference type="NCBI Taxonomy" id="1296344"/>
    <lineage>
        <taxon>Bacteria</taxon>
        <taxon>Bacillati</taxon>
        <taxon>Cyanobacteriota</taxon>
        <taxon>Cyanophyceae</taxon>
        <taxon>Synechococcales</taxon>
        <taxon>Merismopediaceae</taxon>
        <taxon>Merismopedia</taxon>
    </lineage>
</organism>
<reference evidence="2 3" key="1">
    <citation type="submission" date="2018-02" db="EMBL/GenBank/DDBJ databases">
        <authorList>
            <person name="Cohen D.B."/>
            <person name="Kent A.D."/>
        </authorList>
    </citation>
    <scope>NUCLEOTIDE SEQUENCE [LARGE SCALE GENOMIC DNA]</scope>
    <source>
        <strain evidence="2 3">CCAP 1448/3</strain>
    </source>
</reference>
<feature type="transmembrane region" description="Helical" evidence="1">
    <location>
        <begin position="224"/>
        <end position="247"/>
    </location>
</feature>
<keyword evidence="3" id="KW-1185">Reference proteome</keyword>
<sequence length="308" mass="35299">MVKKLFHALKGFVYASAGVDTQLIYDCPLHERRRNLYIGLLVLMVSLLSFISVIYTVYNILEASVIDSKYSDYVNFSIALVTGFIWFLVVFNIYRACLTISGIGDGTSRITSDEIKNAIPQIIMALVLALSLGAPLNILLLHREVNHVVTASDIDRLMQNEESQIKSKAQMLIEAHMDETSNDQMAVSESQVFKELNDNQEELLIQSSQSFMGLLDKIYNQNPLLTLLIFVVAIHLYIVPIFLRMLWVKGVYEFKVEFQNQISLADNGIFKDYYRVNFQGTHTENRFIQAERVMRSRKFTTSEIENQE</sequence>
<proteinExistence type="predicted"/>
<name>A0A2T1C5Q2_9CYAN</name>
<accession>A0A2T1C5Q2</accession>
<evidence type="ECO:0000313" key="2">
    <source>
        <dbReference type="EMBL" id="PSB03591.1"/>
    </source>
</evidence>
<keyword evidence="1" id="KW-1133">Transmembrane helix</keyword>
<feature type="transmembrane region" description="Helical" evidence="1">
    <location>
        <begin position="73"/>
        <end position="97"/>
    </location>
</feature>
<dbReference type="AlphaFoldDB" id="A0A2T1C5Q2"/>
<protein>
    <submittedName>
        <fullName evidence="2">Uncharacterized protein</fullName>
    </submittedName>
</protein>
<keyword evidence="1" id="KW-0812">Transmembrane</keyword>